<dbReference type="GO" id="GO:0009279">
    <property type="term" value="C:cell outer membrane"/>
    <property type="evidence" value="ECO:0007669"/>
    <property type="project" value="UniProtKB-SubCell"/>
</dbReference>
<reference evidence="14 15" key="1">
    <citation type="submission" date="2016-10" db="EMBL/GenBank/DDBJ databases">
        <authorList>
            <person name="de Groot N.N."/>
        </authorList>
    </citation>
    <scope>NUCLEOTIDE SEQUENCE [LARGE SCALE GENOMIC DNA]</scope>
    <source>
        <strain evidence="14 15">DSM 23031</strain>
    </source>
</reference>
<evidence type="ECO:0000313" key="14">
    <source>
        <dbReference type="EMBL" id="SEH47929.1"/>
    </source>
</evidence>
<dbReference type="Gene3D" id="2.40.170.20">
    <property type="entry name" value="TonB-dependent receptor, beta-barrel domain"/>
    <property type="match status" value="1"/>
</dbReference>
<organism evidence="14 15">
    <name type="scientific">Chryseobacterium culicis</name>
    <dbReference type="NCBI Taxonomy" id="680127"/>
    <lineage>
        <taxon>Bacteria</taxon>
        <taxon>Pseudomonadati</taxon>
        <taxon>Bacteroidota</taxon>
        <taxon>Flavobacteriia</taxon>
        <taxon>Flavobacteriales</taxon>
        <taxon>Weeksellaceae</taxon>
        <taxon>Chryseobacterium group</taxon>
        <taxon>Chryseobacterium</taxon>
    </lineage>
</organism>
<gene>
    <name evidence="14" type="ORF">SAMN05421593_4541</name>
</gene>
<evidence type="ECO:0000256" key="1">
    <source>
        <dbReference type="ARBA" id="ARBA00004571"/>
    </source>
</evidence>
<dbReference type="InterPro" id="IPR000531">
    <property type="entry name" value="Beta-barrel_TonB"/>
</dbReference>
<dbReference type="OrthoDB" id="9795928at2"/>
<dbReference type="Gene3D" id="2.170.130.10">
    <property type="entry name" value="TonB-dependent receptor, plug domain"/>
    <property type="match status" value="1"/>
</dbReference>
<keyword evidence="2 10" id="KW-0813">Transport</keyword>
<dbReference type="InterPro" id="IPR012910">
    <property type="entry name" value="Plug_dom"/>
</dbReference>
<feature type="domain" description="TonB-dependent receptor-like beta-barrel" evidence="12">
    <location>
        <begin position="304"/>
        <end position="828"/>
    </location>
</feature>
<evidence type="ECO:0000256" key="8">
    <source>
        <dbReference type="ARBA" id="ARBA00023170"/>
    </source>
</evidence>
<keyword evidence="7 10" id="KW-0472">Membrane</keyword>
<evidence type="ECO:0000256" key="6">
    <source>
        <dbReference type="ARBA" id="ARBA00023077"/>
    </source>
</evidence>
<proteinExistence type="inferred from homology"/>
<dbReference type="PANTHER" id="PTHR30069">
    <property type="entry name" value="TONB-DEPENDENT OUTER MEMBRANE RECEPTOR"/>
    <property type="match status" value="1"/>
</dbReference>
<dbReference type="PANTHER" id="PTHR30069:SF29">
    <property type="entry name" value="HEMOGLOBIN AND HEMOGLOBIN-HAPTOGLOBIN-BINDING PROTEIN 1-RELATED"/>
    <property type="match status" value="1"/>
</dbReference>
<keyword evidence="3 10" id="KW-1134">Transmembrane beta strand</keyword>
<dbReference type="RefSeq" id="WP_089696735.1">
    <property type="nucleotide sequence ID" value="NZ_FNWQ01000009.1"/>
</dbReference>
<evidence type="ECO:0000256" key="9">
    <source>
        <dbReference type="ARBA" id="ARBA00023237"/>
    </source>
</evidence>
<dbReference type="AlphaFoldDB" id="A0A1H6IGL4"/>
<evidence type="ECO:0000259" key="13">
    <source>
        <dbReference type="Pfam" id="PF07715"/>
    </source>
</evidence>
<dbReference type="PROSITE" id="PS52016">
    <property type="entry name" value="TONB_DEPENDENT_REC_3"/>
    <property type="match status" value="1"/>
</dbReference>
<evidence type="ECO:0000256" key="10">
    <source>
        <dbReference type="PROSITE-ProRule" id="PRU01360"/>
    </source>
</evidence>
<dbReference type="Pfam" id="PF07715">
    <property type="entry name" value="Plug"/>
    <property type="match status" value="1"/>
</dbReference>
<evidence type="ECO:0000259" key="12">
    <source>
        <dbReference type="Pfam" id="PF00593"/>
    </source>
</evidence>
<evidence type="ECO:0000313" key="15">
    <source>
        <dbReference type="Proteomes" id="UP000198561"/>
    </source>
</evidence>
<dbReference type="InterPro" id="IPR037066">
    <property type="entry name" value="Plug_dom_sf"/>
</dbReference>
<evidence type="ECO:0000256" key="5">
    <source>
        <dbReference type="ARBA" id="ARBA00022729"/>
    </source>
</evidence>
<dbReference type="InterPro" id="IPR036942">
    <property type="entry name" value="Beta-barrel_TonB_sf"/>
</dbReference>
<dbReference type="GO" id="GO:0044718">
    <property type="term" value="P:siderophore transmembrane transport"/>
    <property type="evidence" value="ECO:0007669"/>
    <property type="project" value="TreeGrafter"/>
</dbReference>
<comment type="similarity">
    <text evidence="10 11">Belongs to the TonB-dependent receptor family.</text>
</comment>
<evidence type="ECO:0000256" key="11">
    <source>
        <dbReference type="RuleBase" id="RU003357"/>
    </source>
</evidence>
<accession>A0A1H6IGL4</accession>
<keyword evidence="8" id="KW-0675">Receptor</keyword>
<evidence type="ECO:0000256" key="7">
    <source>
        <dbReference type="ARBA" id="ARBA00023136"/>
    </source>
</evidence>
<evidence type="ECO:0000256" key="3">
    <source>
        <dbReference type="ARBA" id="ARBA00022452"/>
    </source>
</evidence>
<dbReference type="InterPro" id="IPR039426">
    <property type="entry name" value="TonB-dep_rcpt-like"/>
</dbReference>
<protein>
    <submittedName>
        <fullName evidence="14">Iron complex outermembrane recepter protein</fullName>
    </submittedName>
</protein>
<name>A0A1H6IGL4_CHRCI</name>
<dbReference type="Pfam" id="PF00593">
    <property type="entry name" value="TonB_dep_Rec_b-barrel"/>
    <property type="match status" value="1"/>
</dbReference>
<comment type="subcellular location">
    <subcellularLocation>
        <location evidence="1 10">Cell outer membrane</location>
        <topology evidence="1 10">Multi-pass membrane protein</topology>
    </subcellularLocation>
</comment>
<dbReference type="Proteomes" id="UP000198561">
    <property type="component" value="Unassembled WGS sequence"/>
</dbReference>
<keyword evidence="5" id="KW-0732">Signal</keyword>
<dbReference type="EMBL" id="FNWQ01000009">
    <property type="protein sequence ID" value="SEH47929.1"/>
    <property type="molecule type" value="Genomic_DNA"/>
</dbReference>
<dbReference type="SUPFAM" id="SSF56935">
    <property type="entry name" value="Porins"/>
    <property type="match status" value="1"/>
</dbReference>
<keyword evidence="9 10" id="KW-0998">Cell outer membrane</keyword>
<sequence length="855" mass="95266">MKKNHQIIALLSCSSLFAQTKVSDSVKVDTLAVQSLEEVVVSASRIKESILKSPVTIENISNKQLRNTAALSFFDGLENIKGVQMLTPSLGFKIINTRGFANTTNVRFTQMVDGFDNQAPHIGAPIGNALGPTDLDIERVEIIPGTTSALYGLNAINGLANFVTKDPFTSTGIIIQQKTGMNHLGDTNSDVRLFNESVFRVAEKIGSRFAFKINFSYTSGNDWIADDRTDLNPNANLGVGIGGGINNPAYDAVNGYGNESSNRRTLTLGGSRYVIARTGYNEKDVANYDIQNVKGDIGLYYKFSPKTTISYTYRFADLDNVYQRANRFTLKDYVLQQHAFEVKNEIFQIRAFATSEDTGKSYNLRSAAENLDRRFKSDTNWYSDFTSAFNNAIAQQGMNVQQALAAARSSADLGRLQPGTPEFQQALNQLAAVNNWDEGAALRVEDWLIHGEGQVNISKTISPDFESNTGLQLLAGVDYQSYIIKPDGNYFINPTAADPYSSLTYGKTGGFVQAGKNLFDGLLKLSATMRVDKNDYFNMKYNPRFAAVLTPSNRQSIRFSFQSGSRFPSIFEAFSNVNSGGVRRVGGLRVMSDGVFENGYLRSSIDRFQAAVTADFNSGSTLDEAIQNNRGLLQKNTYTYLKPEKINSFEVGYKGLFFNRTLKVDADFYFNRYNNFIAQIEMNVPHTTVAESIPYYLNDRTLQDRYRIYTNSQSVVYNYGSSLGISYILNSKYSITGNVSYAKLSRTDNGDGFEDGFNTPEWIGNISFLGENVWKTLGFNVTYKRQNSFYWRSFLVNGDVKPYGVLDAQISYSFEKSRLEIKVGATNLTNKYYNSFLGGPAVGGLYYTMLTYQLQ</sequence>
<dbReference type="STRING" id="680127.SAMN05421593_4541"/>
<keyword evidence="6 11" id="KW-0798">TonB box</keyword>
<evidence type="ECO:0000256" key="4">
    <source>
        <dbReference type="ARBA" id="ARBA00022692"/>
    </source>
</evidence>
<keyword evidence="4 10" id="KW-0812">Transmembrane</keyword>
<feature type="domain" description="TonB-dependent receptor plug" evidence="13">
    <location>
        <begin position="51"/>
        <end position="158"/>
    </location>
</feature>
<evidence type="ECO:0000256" key="2">
    <source>
        <dbReference type="ARBA" id="ARBA00022448"/>
    </source>
</evidence>
<dbReference type="GO" id="GO:0015344">
    <property type="term" value="F:siderophore uptake transmembrane transporter activity"/>
    <property type="evidence" value="ECO:0007669"/>
    <property type="project" value="TreeGrafter"/>
</dbReference>